<dbReference type="PANTHER" id="PTHR11365:SF23">
    <property type="entry name" value="HYPOTHETICAL 5-OXOPROLINASE (EUROFUNG)-RELATED"/>
    <property type="match status" value="1"/>
</dbReference>
<gene>
    <name evidence="3" type="ORF">NIE36_42765</name>
    <name evidence="2" type="ORF">OSB80_42875</name>
</gene>
<dbReference type="Proteomes" id="UP001209412">
    <property type="component" value="Unassembled WGS sequence"/>
</dbReference>
<dbReference type="GO" id="GO:0006749">
    <property type="term" value="P:glutathione metabolic process"/>
    <property type="evidence" value="ECO:0007669"/>
    <property type="project" value="TreeGrafter"/>
</dbReference>
<dbReference type="AlphaFoldDB" id="A0AAP5BPY6"/>
<evidence type="ECO:0000259" key="1">
    <source>
        <dbReference type="Pfam" id="PF02538"/>
    </source>
</evidence>
<accession>A0AAP5BPY6</accession>
<dbReference type="EMBL" id="JAPKHW010000071">
    <property type="protein sequence ID" value="MCX4152043.1"/>
    <property type="molecule type" value="Genomic_DNA"/>
</dbReference>
<dbReference type="GO" id="GO:0005829">
    <property type="term" value="C:cytosol"/>
    <property type="evidence" value="ECO:0007669"/>
    <property type="project" value="TreeGrafter"/>
</dbReference>
<dbReference type="RefSeq" id="WP_266240796.1">
    <property type="nucleotide sequence ID" value="NZ_JAMXWF010000071.1"/>
</dbReference>
<dbReference type="Proteomes" id="UP001242288">
    <property type="component" value="Unassembled WGS sequence"/>
</dbReference>
<evidence type="ECO:0000313" key="3">
    <source>
        <dbReference type="EMBL" id="MDQ6413854.1"/>
    </source>
</evidence>
<evidence type="ECO:0000313" key="5">
    <source>
        <dbReference type="Proteomes" id="UP001242288"/>
    </source>
</evidence>
<protein>
    <submittedName>
        <fullName evidence="3">Hydantoinase B/oxoprolinase family protein</fullName>
    </submittedName>
</protein>
<keyword evidence="4" id="KW-1185">Reference proteome</keyword>
<dbReference type="GO" id="GO:0017168">
    <property type="term" value="F:5-oxoprolinase (ATP-hydrolyzing) activity"/>
    <property type="evidence" value="ECO:0007669"/>
    <property type="project" value="TreeGrafter"/>
</dbReference>
<comment type="caution">
    <text evidence="3">The sequence shown here is derived from an EMBL/GenBank/DDBJ whole genome shotgun (WGS) entry which is preliminary data.</text>
</comment>
<dbReference type="PANTHER" id="PTHR11365">
    <property type="entry name" value="5-OXOPROLINASE RELATED"/>
    <property type="match status" value="1"/>
</dbReference>
<dbReference type="Pfam" id="PF02538">
    <property type="entry name" value="Hydantoinase_B"/>
    <property type="match status" value="1"/>
</dbReference>
<reference evidence="3" key="1">
    <citation type="submission" date="2022-06" db="EMBL/GenBank/DDBJ databases">
        <title>PHB producers.</title>
        <authorList>
            <person name="Besaury L."/>
        </authorList>
    </citation>
    <scope>NUCLEOTIDE SEQUENCE</scope>
    <source>
        <strain evidence="3 4">SEWS6</strain>
    </source>
</reference>
<evidence type="ECO:0000313" key="4">
    <source>
        <dbReference type="Proteomes" id="UP001209412"/>
    </source>
</evidence>
<evidence type="ECO:0000313" key="2">
    <source>
        <dbReference type="EMBL" id="MCX4152043.1"/>
    </source>
</evidence>
<feature type="domain" description="Hydantoinase B/oxoprolinase" evidence="1">
    <location>
        <begin position="9"/>
        <end position="537"/>
    </location>
</feature>
<dbReference type="EMBL" id="JAMXWF010000071">
    <property type="protein sequence ID" value="MDQ6413854.1"/>
    <property type="molecule type" value="Genomic_DNA"/>
</dbReference>
<name>A0AAP5BPY6_9BURK</name>
<dbReference type="InterPro" id="IPR003692">
    <property type="entry name" value="Hydantoinase_B"/>
</dbReference>
<sequence length="588" mass="62706">MKEAQLNGAQLSVINSRLEGVCKKMANTLLRTGRSGVLNRARDFSCCIVTRDCELLTAADCLPIHVLSGPDLMARSVHDFHPALHRGDAFLHNSPYHGCSHPADHTIVMPVIDGDGLHRFTVLAKAHQADIGNAVPTTYSATARDVYEEGALIFPAVKVQDRGVVVEDIVRMCRMRIRVPDQWYGDFLAMLGAARIGAQEIERLAADLGWATLDAFSRQWLDYSEARMAAAVRRLVTGNGRATTVHDPMPGTPPNGISLPASVSVDSLNGRISVDLTEAPDALPCGLNLSEACSRTAALAGVFNCLQENVPKNAGSFRRIDVRLREGSVAGIPRHPTSCSMATTNVADRLTAAVQLAFADACPEVGMAEVGPNLPACKSVIAGFDERFGRSFVNQLFLGATGGAAMGWGDAWLTYGHVGNGGMAFIDSVEQDELLYPIQVLERRLVPDTEGAGEWTGASSLRVEFRATSPFTATYSADGCVNAPQGVRGGLPGGLAAQFRRTQLGHIEPLPPSASIRLDVGESVVAITPGGGGFSSPLGRDPERVAEQVRSGLVSPERARDVYGVCIDGDGRVDVEETRATRRWAASS</sequence>
<proteinExistence type="predicted"/>
<dbReference type="InterPro" id="IPR045079">
    <property type="entry name" value="Oxoprolinase-like"/>
</dbReference>
<organism evidence="3 5">
    <name type="scientific">Paraburkholderia madseniana</name>
    <dbReference type="NCBI Taxonomy" id="2599607"/>
    <lineage>
        <taxon>Bacteria</taxon>
        <taxon>Pseudomonadati</taxon>
        <taxon>Pseudomonadota</taxon>
        <taxon>Betaproteobacteria</taxon>
        <taxon>Burkholderiales</taxon>
        <taxon>Burkholderiaceae</taxon>
        <taxon>Paraburkholderia</taxon>
    </lineage>
</organism>